<dbReference type="AlphaFoldDB" id="A0A8U0HU18"/>
<sequence>MSLGIGHFAAGAAGALILLLVTGLHEKTAQDGAIAIASGIWAMVPDMGLVIPGVGRTDGTPLANLFWFHYWLDTHRFTDSTTGSAALLGVLVLSVLWLVLSEGNEE</sequence>
<reference evidence="2 3" key="1">
    <citation type="submission" date="2022-04" db="EMBL/GenBank/DDBJ databases">
        <title>Diverse halophilic archaea isolated from saline environments.</title>
        <authorList>
            <person name="Cui H.-L."/>
        </authorList>
    </citation>
    <scope>NUCLEOTIDE SEQUENCE [LARGE SCALE GENOMIC DNA]</scope>
    <source>
        <strain evidence="2 3">XZYJT49</strain>
    </source>
</reference>
<keyword evidence="1" id="KW-0812">Transmembrane</keyword>
<evidence type="ECO:0000313" key="2">
    <source>
        <dbReference type="EMBL" id="UPV74555.1"/>
    </source>
</evidence>
<feature type="transmembrane region" description="Helical" evidence="1">
    <location>
        <begin position="32"/>
        <end position="51"/>
    </location>
</feature>
<evidence type="ECO:0000256" key="1">
    <source>
        <dbReference type="SAM" id="Phobius"/>
    </source>
</evidence>
<dbReference type="EMBL" id="CP096659">
    <property type="protein sequence ID" value="UPV74555.1"/>
    <property type="molecule type" value="Genomic_DNA"/>
</dbReference>
<proteinExistence type="predicted"/>
<dbReference type="KEGG" id="halx:M0R89_00450"/>
<dbReference type="Proteomes" id="UP000830729">
    <property type="component" value="Chromosome"/>
</dbReference>
<feature type="transmembrane region" description="Helical" evidence="1">
    <location>
        <begin position="81"/>
        <end position="100"/>
    </location>
</feature>
<accession>A0A8U0HU18</accession>
<gene>
    <name evidence="2" type="ORF">M0R89_00450</name>
</gene>
<keyword evidence="1" id="KW-1133">Transmembrane helix</keyword>
<evidence type="ECO:0000313" key="3">
    <source>
        <dbReference type="Proteomes" id="UP000830729"/>
    </source>
</evidence>
<name>A0A8U0HU18_9EURY</name>
<dbReference type="RefSeq" id="WP_248650600.1">
    <property type="nucleotide sequence ID" value="NZ_CP096659.1"/>
</dbReference>
<keyword evidence="3" id="KW-1185">Reference proteome</keyword>
<protein>
    <submittedName>
        <fullName evidence="2">Uncharacterized protein</fullName>
    </submittedName>
</protein>
<feature type="transmembrane region" description="Helical" evidence="1">
    <location>
        <begin position="6"/>
        <end position="25"/>
    </location>
</feature>
<organism evidence="2 3">
    <name type="scientific">Halorussus limi</name>
    <dbReference type="NCBI Taxonomy" id="2938695"/>
    <lineage>
        <taxon>Archaea</taxon>
        <taxon>Methanobacteriati</taxon>
        <taxon>Methanobacteriota</taxon>
        <taxon>Stenosarchaea group</taxon>
        <taxon>Halobacteria</taxon>
        <taxon>Halobacteriales</taxon>
        <taxon>Haladaptataceae</taxon>
        <taxon>Halorussus</taxon>
    </lineage>
</organism>
<keyword evidence="1" id="KW-0472">Membrane</keyword>
<dbReference type="GeneID" id="72183623"/>